<reference evidence="2 3" key="2">
    <citation type="submission" date="2024-05" db="EMBL/GenBank/DDBJ databases">
        <authorList>
            <person name="Chen Y."/>
            <person name="Shah S."/>
            <person name="Dougan E. K."/>
            <person name="Thang M."/>
            <person name="Chan C."/>
        </authorList>
    </citation>
    <scope>NUCLEOTIDE SEQUENCE [LARGE SCALE GENOMIC DNA]</scope>
</reference>
<dbReference type="AlphaFoldDB" id="A0A9P1CDA4"/>
<dbReference type="EMBL" id="CAMXCT020001330">
    <property type="protein sequence ID" value="CAL1142427.1"/>
    <property type="molecule type" value="Genomic_DNA"/>
</dbReference>
<proteinExistence type="predicted"/>
<evidence type="ECO:0000313" key="3">
    <source>
        <dbReference type="Proteomes" id="UP001152797"/>
    </source>
</evidence>
<evidence type="ECO:0000313" key="1">
    <source>
        <dbReference type="EMBL" id="CAI3989052.1"/>
    </source>
</evidence>
<dbReference type="Proteomes" id="UP001152797">
    <property type="component" value="Unassembled WGS sequence"/>
</dbReference>
<name>A0A9P1CDA4_9DINO</name>
<evidence type="ECO:0000313" key="2">
    <source>
        <dbReference type="EMBL" id="CAL4776364.1"/>
    </source>
</evidence>
<dbReference type="EMBL" id="CAMXCT030001330">
    <property type="protein sequence ID" value="CAL4776364.1"/>
    <property type="molecule type" value="Genomic_DNA"/>
</dbReference>
<comment type="caution">
    <text evidence="1">The sequence shown here is derived from an EMBL/GenBank/DDBJ whole genome shotgun (WGS) entry which is preliminary data.</text>
</comment>
<sequence>MAESQHYVFESVLLGHLPDDARKAFWKHVSGLEPWKHHPVINQGSWERLVGIHIHDDGCEFYKEDEYFVWSWSSIFATAGSIKDVLMFRFPIAVIPERWMRTASVRDEVHKKIAELTAWSMEYAGRGTWPQTGFEGEEFHPKTTRFKRKGSELAKGWRACLFAFKADLKARHQMHKLKRWYKCNEFCDRCLALQGDNCPSELDYRNVGPSAAWNLTTITDETYRVLDRGSLSPWAQVPGFHFLTISHDWLHHVYLGTARDLCASGILVLIQHGRFTAEAQGASDMEEILASVHASMRKTCTEHGLYLPAKPCLTSANLGFNDGFAELGTRYKASHVKLIVWWLARETQQFADQNPQEPVLNVLATCCYSLQRVIELMDTSGFIFSVAEASEACESLKTHLKTYMWLAWYSYSRCLLLFKVRCKTHYNFHVADDIKATRLNPAMFQNFDEESFLGKLKHIGIRCHGATCVQRMFMRYLLCLAMFVREFSKKANHME</sequence>
<protein>
    <submittedName>
        <fullName evidence="1">Uncharacterized protein</fullName>
    </submittedName>
</protein>
<reference evidence="1" key="1">
    <citation type="submission" date="2022-10" db="EMBL/GenBank/DDBJ databases">
        <authorList>
            <person name="Chen Y."/>
            <person name="Dougan E. K."/>
            <person name="Chan C."/>
            <person name="Rhodes N."/>
            <person name="Thang M."/>
        </authorList>
    </citation>
    <scope>NUCLEOTIDE SEQUENCE</scope>
</reference>
<organism evidence="1">
    <name type="scientific">Cladocopium goreaui</name>
    <dbReference type="NCBI Taxonomy" id="2562237"/>
    <lineage>
        <taxon>Eukaryota</taxon>
        <taxon>Sar</taxon>
        <taxon>Alveolata</taxon>
        <taxon>Dinophyceae</taxon>
        <taxon>Suessiales</taxon>
        <taxon>Symbiodiniaceae</taxon>
        <taxon>Cladocopium</taxon>
    </lineage>
</organism>
<keyword evidence="3" id="KW-1185">Reference proteome</keyword>
<accession>A0A9P1CDA4</accession>
<gene>
    <name evidence="1" type="ORF">C1SCF055_LOCUS16150</name>
</gene>
<dbReference type="EMBL" id="CAMXCT010001330">
    <property type="protein sequence ID" value="CAI3989052.1"/>
    <property type="molecule type" value="Genomic_DNA"/>
</dbReference>